<dbReference type="Gene3D" id="3.40.630.30">
    <property type="match status" value="1"/>
</dbReference>
<dbReference type="InterPro" id="IPR016181">
    <property type="entry name" value="Acyl_CoA_acyltransferase"/>
</dbReference>
<dbReference type="PANTHER" id="PTHR43792:SF1">
    <property type="entry name" value="N-ACETYLTRANSFERASE DOMAIN-CONTAINING PROTEIN"/>
    <property type="match status" value="1"/>
</dbReference>
<organism evidence="2">
    <name type="scientific">Thermosporothrix sp. COM3</name>
    <dbReference type="NCBI Taxonomy" id="2490863"/>
    <lineage>
        <taxon>Bacteria</taxon>
        <taxon>Bacillati</taxon>
        <taxon>Chloroflexota</taxon>
        <taxon>Ktedonobacteria</taxon>
        <taxon>Ktedonobacterales</taxon>
        <taxon>Thermosporotrichaceae</taxon>
        <taxon>Thermosporothrix</taxon>
    </lineage>
</organism>
<protein>
    <submittedName>
        <fullName evidence="2">N-acetyltransferase</fullName>
    </submittedName>
</protein>
<accession>A0A455SDP9</accession>
<proteinExistence type="predicted"/>
<dbReference type="SUPFAM" id="SSF55729">
    <property type="entry name" value="Acyl-CoA N-acyltransferases (Nat)"/>
    <property type="match status" value="1"/>
</dbReference>
<sequence length="171" mass="19761">MMIAETERLRVRYLRDDDFQEMYALCSDPLAMRFMGDGSTLTAEQVTTWIEKSQWNYQDHRFGCFAVETRAKRQFVGFCGLVYPHEHQNHVEIIYAFSQPHWGKGYATEAARAVLDYGFTRCNLPRIVATIVPANTASRRIAEKLGMRFVGIVQDDGEDVAFYELLNPQQH</sequence>
<dbReference type="InterPro" id="IPR000182">
    <property type="entry name" value="GNAT_dom"/>
</dbReference>
<name>A0A455SDP9_9CHLR</name>
<gene>
    <name evidence="2" type="ORF">KTC_03710</name>
</gene>
<feature type="domain" description="N-acetyltransferase" evidence="1">
    <location>
        <begin position="9"/>
        <end position="169"/>
    </location>
</feature>
<dbReference type="GO" id="GO:0016747">
    <property type="term" value="F:acyltransferase activity, transferring groups other than amino-acyl groups"/>
    <property type="evidence" value="ECO:0007669"/>
    <property type="project" value="InterPro"/>
</dbReference>
<reference evidence="2" key="1">
    <citation type="submission" date="2018-12" db="EMBL/GenBank/DDBJ databases">
        <title>Novel natural products biosynthetic potential of the class Ktedonobacteria.</title>
        <authorList>
            <person name="Zheng Y."/>
            <person name="Saitou A."/>
            <person name="Wang C.M."/>
            <person name="Toyoda A."/>
            <person name="Minakuchi Y."/>
            <person name="Sekiguchi Y."/>
            <person name="Ueda K."/>
            <person name="Takano H."/>
            <person name="Sakai Y."/>
            <person name="Yokota A."/>
            <person name="Yabe S."/>
        </authorList>
    </citation>
    <scope>NUCLEOTIDE SEQUENCE</scope>
    <source>
        <strain evidence="2">COM3</strain>
    </source>
</reference>
<dbReference type="Pfam" id="PF13302">
    <property type="entry name" value="Acetyltransf_3"/>
    <property type="match status" value="1"/>
</dbReference>
<keyword evidence="2" id="KW-0808">Transferase</keyword>
<evidence type="ECO:0000259" key="1">
    <source>
        <dbReference type="PROSITE" id="PS51186"/>
    </source>
</evidence>
<dbReference type="PROSITE" id="PS51186">
    <property type="entry name" value="GNAT"/>
    <property type="match status" value="1"/>
</dbReference>
<dbReference type="InterPro" id="IPR051531">
    <property type="entry name" value="N-acetyltransferase"/>
</dbReference>
<dbReference type="PANTHER" id="PTHR43792">
    <property type="entry name" value="GNAT FAMILY, PUTATIVE (AFU_ORTHOLOGUE AFUA_3G00765)-RELATED-RELATED"/>
    <property type="match status" value="1"/>
</dbReference>
<evidence type="ECO:0000313" key="2">
    <source>
        <dbReference type="EMBL" id="BBH85620.1"/>
    </source>
</evidence>
<dbReference type="EMBL" id="AP019376">
    <property type="protein sequence ID" value="BBH85620.1"/>
    <property type="molecule type" value="Genomic_DNA"/>
</dbReference>
<dbReference type="AlphaFoldDB" id="A0A455SDP9"/>